<dbReference type="GO" id="GO:0016787">
    <property type="term" value="F:hydrolase activity"/>
    <property type="evidence" value="ECO:0007669"/>
    <property type="project" value="UniProtKB-KW"/>
</dbReference>
<proteinExistence type="predicted"/>
<sequence>MVNKKIAEFNRNDKIEGYFLVKTVDCKITNNSSTNKYLDFNLTDSTGEINAKLWEWNNELEQMFKDNMVVKVRAVVNEYRGKLQLKIEKIRNITSEDKINIDDFVLSAPYKSEDMFDTILEFTEKIGNKDIRGIVENIILKCSNKMMHYPAAKSNHHAIRGGLLYHTTTMLKAGEKLLEVYTHLNKDLLYAGIILHDIAKIYEMDSSELGIVSQYTAEGQLLGHIILGINLIDRAGRELEADNEVIMLLQHMILSHHYEPEYGSPKKPMIPEAEMLHYLDILDARMYDMQKALHDVNEGEFSEKIYSLENITLYKSKI</sequence>
<dbReference type="EC" id="3.1.-.-" evidence="4"/>
<feature type="domain" description="OB" evidence="2">
    <location>
        <begin position="28"/>
        <end position="92"/>
    </location>
</feature>
<keyword evidence="1 4" id="KW-0378">Hydrolase</keyword>
<evidence type="ECO:0000259" key="2">
    <source>
        <dbReference type="Pfam" id="PF01336"/>
    </source>
</evidence>
<evidence type="ECO:0000313" key="5">
    <source>
        <dbReference type="Proteomes" id="UP001519308"/>
    </source>
</evidence>
<dbReference type="InterPro" id="IPR006674">
    <property type="entry name" value="HD_domain"/>
</dbReference>
<dbReference type="InterPro" id="IPR012340">
    <property type="entry name" value="NA-bd_OB-fold"/>
</dbReference>
<name>A0ABS4K721_9CLOT</name>
<dbReference type="SUPFAM" id="SSF50249">
    <property type="entry name" value="Nucleic acid-binding proteins"/>
    <property type="match status" value="1"/>
</dbReference>
<protein>
    <submittedName>
        <fullName evidence="4">3'-5' exoribonuclease</fullName>
        <ecNumber evidence="4">3.1.-.-</ecNumber>
    </submittedName>
</protein>
<dbReference type="PANTHER" id="PTHR37294:SF1">
    <property type="entry name" value="3'-5' EXORIBONUCLEASE YHAM"/>
    <property type="match status" value="1"/>
</dbReference>
<dbReference type="PANTHER" id="PTHR37294">
    <property type="entry name" value="3'-5' EXORIBONUCLEASE YHAM"/>
    <property type="match status" value="1"/>
</dbReference>
<dbReference type="InterPro" id="IPR004365">
    <property type="entry name" value="NA-bd_OB_tRNA"/>
</dbReference>
<dbReference type="InterPro" id="IPR003607">
    <property type="entry name" value="HD/PDEase_dom"/>
</dbReference>
<gene>
    <name evidence="4" type="ORF">J2Z44_003425</name>
</gene>
<dbReference type="CDD" id="cd00077">
    <property type="entry name" value="HDc"/>
    <property type="match status" value="1"/>
</dbReference>
<dbReference type="SUPFAM" id="SSF109604">
    <property type="entry name" value="HD-domain/PDEase-like"/>
    <property type="match status" value="1"/>
</dbReference>
<evidence type="ECO:0000259" key="3">
    <source>
        <dbReference type="Pfam" id="PF01966"/>
    </source>
</evidence>
<dbReference type="Gene3D" id="1.10.3210.10">
    <property type="entry name" value="Hypothetical protein af1432"/>
    <property type="match status" value="1"/>
</dbReference>
<comment type="caution">
    <text evidence="4">The sequence shown here is derived from an EMBL/GenBank/DDBJ whole genome shotgun (WGS) entry which is preliminary data.</text>
</comment>
<organism evidence="4 5">
    <name type="scientific">Clostridium punense</name>
    <dbReference type="NCBI Taxonomy" id="1054297"/>
    <lineage>
        <taxon>Bacteria</taxon>
        <taxon>Bacillati</taxon>
        <taxon>Bacillota</taxon>
        <taxon>Clostridia</taxon>
        <taxon>Eubacteriales</taxon>
        <taxon>Clostridiaceae</taxon>
        <taxon>Clostridium</taxon>
    </lineage>
</organism>
<dbReference type="Pfam" id="PF01336">
    <property type="entry name" value="tRNA_anti-codon"/>
    <property type="match status" value="1"/>
</dbReference>
<dbReference type="EMBL" id="JAGGLL010000032">
    <property type="protein sequence ID" value="MBP2023587.1"/>
    <property type="molecule type" value="Genomic_DNA"/>
</dbReference>
<dbReference type="Proteomes" id="UP001519308">
    <property type="component" value="Unassembled WGS sequence"/>
</dbReference>
<dbReference type="InterPro" id="IPR050798">
    <property type="entry name" value="YhaM_exoribonuc/phosphodiest"/>
</dbReference>
<evidence type="ECO:0000313" key="4">
    <source>
        <dbReference type="EMBL" id="MBP2023587.1"/>
    </source>
</evidence>
<dbReference type="CDD" id="cd04492">
    <property type="entry name" value="YhaM_OBF_like"/>
    <property type="match status" value="1"/>
</dbReference>
<dbReference type="RefSeq" id="WP_021282450.1">
    <property type="nucleotide sequence ID" value="NZ_JAGGLL010000032.1"/>
</dbReference>
<keyword evidence="5" id="KW-1185">Reference proteome</keyword>
<reference evidence="4 5" key="1">
    <citation type="submission" date="2021-03" db="EMBL/GenBank/DDBJ databases">
        <title>Genomic Encyclopedia of Type Strains, Phase IV (KMG-IV): sequencing the most valuable type-strain genomes for metagenomic binning, comparative biology and taxonomic classification.</title>
        <authorList>
            <person name="Goeker M."/>
        </authorList>
    </citation>
    <scope>NUCLEOTIDE SEQUENCE [LARGE SCALE GENOMIC DNA]</scope>
    <source>
        <strain evidence="4 5">DSM 28650</strain>
    </source>
</reference>
<evidence type="ECO:0000256" key="1">
    <source>
        <dbReference type="ARBA" id="ARBA00022801"/>
    </source>
</evidence>
<dbReference type="Gene3D" id="2.40.50.140">
    <property type="entry name" value="Nucleic acid-binding proteins"/>
    <property type="match status" value="1"/>
</dbReference>
<feature type="domain" description="HD" evidence="3">
    <location>
        <begin position="164"/>
        <end position="284"/>
    </location>
</feature>
<accession>A0ABS4K721</accession>
<dbReference type="Pfam" id="PF01966">
    <property type="entry name" value="HD"/>
    <property type="match status" value="1"/>
</dbReference>